<name>B2BWH9_9RETR</name>
<reference evidence="1" key="1">
    <citation type="journal article" date="2008" name="BMC Genomics">
        <title>Genomic organization, sequence divergence, and recombination of feline immunodeficiency virus from lions in the wild.</title>
        <authorList>
            <person name="Pecon-Slattery J."/>
            <person name="McCracken C.L."/>
            <person name="Troyer J.L."/>
            <person name="VandeWoude S."/>
            <person name="Roelke M."/>
            <person name="Sondgeroth K."/>
            <person name="Winterbach C."/>
            <person name="Winterbach H."/>
            <person name="O'Brien S.J."/>
        </authorList>
    </citation>
    <scope>NUCLEOTIDE SEQUENCE</scope>
    <source>
        <strain evidence="1">27B</strain>
    </source>
</reference>
<evidence type="ECO:0000313" key="1">
    <source>
        <dbReference type="EMBL" id="ABX25832.1"/>
    </source>
</evidence>
<feature type="non-terminal residue" evidence="1">
    <location>
        <position position="1"/>
    </location>
</feature>
<organism evidence="1">
    <name type="scientific">Feline immunodeficiency virus</name>
    <dbReference type="NCBI Taxonomy" id="11673"/>
    <lineage>
        <taxon>Viruses</taxon>
        <taxon>Riboviria</taxon>
        <taxon>Pararnavirae</taxon>
        <taxon>Artverviricota</taxon>
        <taxon>Revtraviricetes</taxon>
        <taxon>Ortervirales</taxon>
        <taxon>Retroviridae</taxon>
        <taxon>Orthoretrovirinae</taxon>
        <taxon>Lentivirus</taxon>
        <taxon>Lentivirus felimdef</taxon>
    </lineage>
</organism>
<protein>
    <submittedName>
        <fullName evidence="1">OrfA</fullName>
    </submittedName>
</protein>
<sequence length="84" mass="10264">ERVARAIDYRDNWIEIFQDNTDRLSDEQAIRLYILAHRESVEKFLRRLLALQWRLRNKPPKGGCKCWICLKFAYWQLQQQQSIL</sequence>
<accession>B2BWH9</accession>
<dbReference type="EMBL" id="EU117991">
    <property type="protein sequence ID" value="ABX25832.1"/>
    <property type="molecule type" value="Genomic_DNA"/>
</dbReference>
<proteinExistence type="predicted"/>